<accession>A7TPL8</accession>
<evidence type="ECO:0000256" key="6">
    <source>
        <dbReference type="ARBA" id="ARBA00022552"/>
    </source>
</evidence>
<evidence type="ECO:0000256" key="7">
    <source>
        <dbReference type="ARBA" id="ARBA00022884"/>
    </source>
</evidence>
<dbReference type="PROSITE" id="PS50102">
    <property type="entry name" value="RRM"/>
    <property type="match status" value="1"/>
</dbReference>
<sequence>MVLRRFLGLGVFLEGQIGCGQVVRYIMVSSIDSLFGEVTKGKIDSSVDSLFANSSRSIDEQQLKLKHRTELPTVVEPVQEDVTAPSASASGALIDEEVKVAKKSKKPKKTEEDDLEGKYYAKLLEDDKDKSAKDVKKETKSESGSVSDLDSDSDAEDKVEKKTEKSQAATTLDLKEDELEKAKRTVFIGNVPNTVITSRNIYKQFKKLFSLIDEKKFSIETIRFRSISFDEALPRKVAFVQQKLHKSRNSINAYIVYKEKSSVNPICTKLNGTVFQKNHLRVDSVSNPAAHENKRSIFVGNMDFEQDEETLWSHFESCGEIEYVRIIRDSKTNLGKGFAYIQFKDLQSVNKALLLNDKKFDNTKTTRKLRVSRCKNIKKPSSSSATSNNKQKLNESQKTKIGRAKRILGKADRATAGEKITIEGLRAAKGQTASSHLKRKKERSKTGRVTKRSIAFKKAQAKDSSKN</sequence>
<dbReference type="AlphaFoldDB" id="A7TPL8"/>
<feature type="compositionally biased region" description="Basic and acidic residues" evidence="10">
    <location>
        <begin position="156"/>
        <end position="165"/>
    </location>
</feature>
<evidence type="ECO:0000313" key="13">
    <source>
        <dbReference type="Proteomes" id="UP000000267"/>
    </source>
</evidence>
<dbReference type="InterPro" id="IPR035979">
    <property type="entry name" value="RBD_domain_sf"/>
</dbReference>
<evidence type="ECO:0000256" key="10">
    <source>
        <dbReference type="SAM" id="MobiDB-lite"/>
    </source>
</evidence>
<dbReference type="EMBL" id="DS480444">
    <property type="protein sequence ID" value="EDO15810.1"/>
    <property type="molecule type" value="Genomic_DNA"/>
</dbReference>
<dbReference type="HOGENOM" id="CLU_006468_0_0_1"/>
<evidence type="ECO:0000256" key="5">
    <source>
        <dbReference type="ARBA" id="ARBA00022517"/>
    </source>
</evidence>
<feature type="compositionally biased region" description="Basic residues" evidence="10">
    <location>
        <begin position="436"/>
        <end position="455"/>
    </location>
</feature>
<dbReference type="GO" id="GO:0019843">
    <property type="term" value="F:rRNA binding"/>
    <property type="evidence" value="ECO:0007669"/>
    <property type="project" value="EnsemblFungi"/>
</dbReference>
<organism evidence="13">
    <name type="scientific">Vanderwaltozyma polyspora (strain ATCC 22028 / DSM 70294 / BCRC 21397 / CBS 2163 / NBRC 10782 / NRRL Y-8283 / UCD 57-17)</name>
    <name type="common">Kluyveromyces polysporus</name>
    <dbReference type="NCBI Taxonomy" id="436907"/>
    <lineage>
        <taxon>Eukaryota</taxon>
        <taxon>Fungi</taxon>
        <taxon>Dikarya</taxon>
        <taxon>Ascomycota</taxon>
        <taxon>Saccharomycotina</taxon>
        <taxon>Saccharomycetes</taxon>
        <taxon>Saccharomycetales</taxon>
        <taxon>Saccharomycetaceae</taxon>
        <taxon>Vanderwaltozyma</taxon>
    </lineage>
</organism>
<keyword evidence="6" id="KW-0698">rRNA processing</keyword>
<dbReference type="GO" id="GO:0030684">
    <property type="term" value="C:preribosome"/>
    <property type="evidence" value="ECO:0007669"/>
    <property type="project" value="EnsemblFungi"/>
</dbReference>
<reference evidence="12 13" key="1">
    <citation type="journal article" date="2007" name="Proc. Natl. Acad. Sci. U.S.A.">
        <title>Independent sorting-out of thousands of duplicated gene pairs in two yeast species descended from a whole-genome duplication.</title>
        <authorList>
            <person name="Scannell D.R."/>
            <person name="Frank A.C."/>
            <person name="Conant G.C."/>
            <person name="Byrne K.P."/>
            <person name="Woolfit M."/>
            <person name="Wolfe K.H."/>
        </authorList>
    </citation>
    <scope>NUCLEOTIDE SEQUENCE [LARGE SCALE GENOMIC DNA]</scope>
    <source>
        <strain evidence="13">ATCC 22028 / DSM 70294 / BCRC 21397 / CBS 2163 / NBRC 10782 / NRRL Y-8283 / UCD 57-17</strain>
    </source>
</reference>
<dbReference type="InParanoid" id="A7TPL8"/>
<evidence type="ECO:0000256" key="9">
    <source>
        <dbReference type="PROSITE-ProRule" id="PRU00176"/>
    </source>
</evidence>
<keyword evidence="7 9" id="KW-0694">RNA-binding</keyword>
<dbReference type="GeneID" id="5543920"/>
<feature type="compositionally biased region" description="Polar residues" evidence="10">
    <location>
        <begin position="379"/>
        <end position="391"/>
    </location>
</feature>
<dbReference type="CDD" id="cd12670">
    <property type="entry name" value="RRM2_Nop12p_like"/>
    <property type="match status" value="1"/>
</dbReference>
<proteinExistence type="inferred from homology"/>
<evidence type="ECO:0000256" key="8">
    <source>
        <dbReference type="ARBA" id="ARBA00023242"/>
    </source>
</evidence>
<keyword evidence="13" id="KW-1185">Reference proteome</keyword>
<evidence type="ECO:0000313" key="12">
    <source>
        <dbReference type="EMBL" id="EDO15810.1"/>
    </source>
</evidence>
<dbReference type="PANTHER" id="PTHR23236:SF25">
    <property type="entry name" value="RNA-BINDING PROTEIN 34"/>
    <property type="match status" value="1"/>
</dbReference>
<dbReference type="InterPro" id="IPR012677">
    <property type="entry name" value="Nucleotide-bd_a/b_plait_sf"/>
</dbReference>
<dbReference type="Gene3D" id="3.30.70.330">
    <property type="match status" value="2"/>
</dbReference>
<dbReference type="SMART" id="SM00360">
    <property type="entry name" value="RRM"/>
    <property type="match status" value="2"/>
</dbReference>
<dbReference type="FunCoup" id="A7TPL8">
    <property type="interactions" value="925"/>
</dbReference>
<comment type="function">
    <text evidence="1">Involved in pre-25S rRNA processing.</text>
</comment>
<dbReference type="SUPFAM" id="SSF54928">
    <property type="entry name" value="RNA-binding domain, RBD"/>
    <property type="match status" value="1"/>
</dbReference>
<gene>
    <name evidence="12" type="ORF">Kpol_1040p23</name>
</gene>
<dbReference type="eggNOG" id="KOG0118">
    <property type="taxonomic scope" value="Eukaryota"/>
</dbReference>
<evidence type="ECO:0000256" key="4">
    <source>
        <dbReference type="ARBA" id="ARBA00015520"/>
    </source>
</evidence>
<evidence type="ECO:0000256" key="2">
    <source>
        <dbReference type="ARBA" id="ARBA00004604"/>
    </source>
</evidence>
<dbReference type="Proteomes" id="UP000000267">
    <property type="component" value="Unassembled WGS sequence"/>
</dbReference>
<dbReference type="OMA" id="KCTDEQM"/>
<protein>
    <recommendedName>
        <fullName evidence="4">Nucleolar protein 12</fullName>
    </recommendedName>
</protein>
<name>A7TPL8_VANPO</name>
<feature type="region of interest" description="Disordered" evidence="10">
    <location>
        <begin position="427"/>
        <end position="467"/>
    </location>
</feature>
<evidence type="ECO:0000256" key="3">
    <source>
        <dbReference type="ARBA" id="ARBA00007077"/>
    </source>
</evidence>
<comment type="similarity">
    <text evidence="3">Belongs to the RRM RBM34 family.</text>
</comment>
<evidence type="ECO:0000256" key="1">
    <source>
        <dbReference type="ARBA" id="ARBA00002475"/>
    </source>
</evidence>
<dbReference type="KEGG" id="vpo:Kpol_1040p23"/>
<feature type="region of interest" description="Disordered" evidence="10">
    <location>
        <begin position="131"/>
        <end position="167"/>
    </location>
</feature>
<comment type="subcellular location">
    <subcellularLocation>
        <location evidence="2">Nucleus</location>
        <location evidence="2">Nucleolus</location>
    </subcellularLocation>
</comment>
<dbReference type="OrthoDB" id="442677at2759"/>
<dbReference type="InterPro" id="IPR000504">
    <property type="entry name" value="RRM_dom"/>
</dbReference>
<evidence type="ECO:0000259" key="11">
    <source>
        <dbReference type="PROSITE" id="PS50102"/>
    </source>
</evidence>
<keyword evidence="8" id="KW-0539">Nucleus</keyword>
<dbReference type="GO" id="GO:0005730">
    <property type="term" value="C:nucleolus"/>
    <property type="evidence" value="ECO:0007669"/>
    <property type="project" value="UniProtKB-SubCell"/>
</dbReference>
<dbReference type="Pfam" id="PF00076">
    <property type="entry name" value="RRM_1"/>
    <property type="match status" value="1"/>
</dbReference>
<dbReference type="PhylomeDB" id="A7TPL8"/>
<keyword evidence="5" id="KW-0690">Ribosome biogenesis</keyword>
<dbReference type="STRING" id="436907.A7TPL8"/>
<feature type="domain" description="RRM" evidence="11">
    <location>
        <begin position="295"/>
        <end position="376"/>
    </location>
</feature>
<dbReference type="PANTHER" id="PTHR23236">
    <property type="entry name" value="EUKARYOTIC TRANSLATION INITIATION FACTOR 4B/4H"/>
    <property type="match status" value="1"/>
</dbReference>
<dbReference type="GO" id="GO:0000463">
    <property type="term" value="P:maturation of LSU-rRNA from tricistronic rRNA transcript (SSU-rRNA, 5.8S rRNA, LSU-rRNA)"/>
    <property type="evidence" value="ECO:0007669"/>
    <property type="project" value="EnsemblFungi"/>
</dbReference>
<feature type="compositionally biased region" description="Basic and acidic residues" evidence="10">
    <location>
        <begin position="131"/>
        <end position="141"/>
    </location>
</feature>
<dbReference type="RefSeq" id="XP_001643668.1">
    <property type="nucleotide sequence ID" value="XM_001643618.1"/>
</dbReference>
<feature type="region of interest" description="Disordered" evidence="10">
    <location>
        <begin position="375"/>
        <end position="408"/>
    </location>
</feature>
<dbReference type="InterPro" id="IPR047189">
    <property type="entry name" value="RRM2_Nop12p-like"/>
</dbReference>